<feature type="domain" description="Chemokine interleukin-8-like" evidence="4">
    <location>
        <begin position="40"/>
        <end position="84"/>
    </location>
</feature>
<reference evidence="5" key="1">
    <citation type="submission" date="2025-08" db="UniProtKB">
        <authorList>
            <consortium name="Ensembl"/>
        </authorList>
    </citation>
    <scope>IDENTIFICATION</scope>
</reference>
<proteinExistence type="predicted"/>
<dbReference type="Gene3D" id="2.40.50.40">
    <property type="match status" value="1"/>
</dbReference>
<keyword evidence="6" id="KW-1185">Reference proteome</keyword>
<dbReference type="InterPro" id="IPR001811">
    <property type="entry name" value="Chemokine_IL8-like_dom"/>
</dbReference>
<name>A0A8C9Q3R0_SPEDA</name>
<accession>A0A8C9Q3R0</accession>
<keyword evidence="3" id="KW-0732">Signal</keyword>
<dbReference type="Ensembl" id="ENSSDAT00000018179.1">
    <property type="protein sequence ID" value="ENSSDAP00000016003.1"/>
    <property type="gene ID" value="ENSSDAG00000014478.1"/>
</dbReference>
<protein>
    <recommendedName>
        <fullName evidence="4">Chemokine interleukin-8-like domain-containing protein</fullName>
    </recommendedName>
</protein>
<evidence type="ECO:0000313" key="5">
    <source>
        <dbReference type="Ensembl" id="ENSSDAP00000016003.1"/>
    </source>
</evidence>
<sequence>MGLILRSCSLCPQLNSGLLLLGLLLLSAVVTVAREDREFQCMCAKTRYKVKVKDITNLEMIKPGPHCATSQMIATLKSGSRVCLTFALTKKESSNAYIILQILNKQII</sequence>
<dbReference type="PRINTS" id="PR00436">
    <property type="entry name" value="INTERLEUKIN8"/>
</dbReference>
<keyword evidence="2" id="KW-1015">Disulfide bond</keyword>
<evidence type="ECO:0000259" key="4">
    <source>
        <dbReference type="Pfam" id="PF00048"/>
    </source>
</evidence>
<feature type="signal peptide" evidence="3">
    <location>
        <begin position="1"/>
        <end position="33"/>
    </location>
</feature>
<dbReference type="AlphaFoldDB" id="A0A8C9Q3R0"/>
<evidence type="ECO:0000256" key="3">
    <source>
        <dbReference type="SAM" id="SignalP"/>
    </source>
</evidence>
<evidence type="ECO:0000313" key="6">
    <source>
        <dbReference type="Proteomes" id="UP000694422"/>
    </source>
</evidence>
<evidence type="ECO:0000256" key="1">
    <source>
        <dbReference type="ARBA" id="ARBA00022514"/>
    </source>
</evidence>
<dbReference type="Pfam" id="PF00048">
    <property type="entry name" value="IL8"/>
    <property type="match status" value="1"/>
</dbReference>
<organism evidence="5 6">
    <name type="scientific">Spermophilus dauricus</name>
    <name type="common">Daurian ground squirrel</name>
    <dbReference type="NCBI Taxonomy" id="99837"/>
    <lineage>
        <taxon>Eukaryota</taxon>
        <taxon>Metazoa</taxon>
        <taxon>Chordata</taxon>
        <taxon>Craniata</taxon>
        <taxon>Vertebrata</taxon>
        <taxon>Euteleostomi</taxon>
        <taxon>Mammalia</taxon>
        <taxon>Eutheria</taxon>
        <taxon>Euarchontoglires</taxon>
        <taxon>Glires</taxon>
        <taxon>Rodentia</taxon>
        <taxon>Sciuromorpha</taxon>
        <taxon>Sciuridae</taxon>
        <taxon>Xerinae</taxon>
        <taxon>Marmotini</taxon>
        <taxon>Spermophilus</taxon>
    </lineage>
</organism>
<keyword evidence="1" id="KW-0202">Cytokine</keyword>
<dbReference type="GO" id="GO:0005615">
    <property type="term" value="C:extracellular space"/>
    <property type="evidence" value="ECO:0007669"/>
    <property type="project" value="UniProtKB-KW"/>
</dbReference>
<dbReference type="SUPFAM" id="SSF54117">
    <property type="entry name" value="Interleukin 8-like chemokines"/>
    <property type="match status" value="1"/>
</dbReference>
<feature type="chain" id="PRO_5034155326" description="Chemokine interleukin-8-like domain-containing protein" evidence="3">
    <location>
        <begin position="34"/>
        <end position="108"/>
    </location>
</feature>
<dbReference type="GO" id="GO:0008009">
    <property type="term" value="F:chemokine activity"/>
    <property type="evidence" value="ECO:0007669"/>
    <property type="project" value="InterPro"/>
</dbReference>
<dbReference type="GO" id="GO:0006955">
    <property type="term" value="P:immune response"/>
    <property type="evidence" value="ECO:0007669"/>
    <property type="project" value="InterPro"/>
</dbReference>
<dbReference type="Proteomes" id="UP000694422">
    <property type="component" value="Unplaced"/>
</dbReference>
<dbReference type="InterPro" id="IPR001089">
    <property type="entry name" value="Chemokine_CXC"/>
</dbReference>
<dbReference type="InterPro" id="IPR036048">
    <property type="entry name" value="Interleukin_8-like_sf"/>
</dbReference>
<evidence type="ECO:0000256" key="2">
    <source>
        <dbReference type="ARBA" id="ARBA00023157"/>
    </source>
</evidence>
<dbReference type="PRINTS" id="PR00437">
    <property type="entry name" value="SMALLCYTKCXC"/>
</dbReference>
<reference evidence="5" key="2">
    <citation type="submission" date="2025-09" db="UniProtKB">
        <authorList>
            <consortium name="Ensembl"/>
        </authorList>
    </citation>
    <scope>IDENTIFICATION</scope>
</reference>